<sequence>MRYQSFDSTRFSDFLPDHATLEKSYLGLKTYQCPSISFRRVSTAFRNFQKSIRSAITPSEYKIFCVTSKEISLDLTKRLQEFEQEIYYSYSDQCFKIEHGKGNAKGYCGFFDMLSESNSVYFYIAQCKKDKKITKIVKGEERVFFRKKGEIAAVGCCVLRTLKTHNGNPIKAWYVCDLKVGENHRGEHLPTALIKKGAWRILQCKRGFGVCMDELDGKMSKSARISVQRSFFSGLLETTHFNQYKLSAQQVQDHYKVIQEKFCENRLMKKEYLSFVSNKGLKDYQVMNRKTGESKPMKLLHAKPSFKEQNMPQKGYNHVFSTVKGSSLDTALQKIATPSLTGRFVSFGMKEIDFNQITSAEI</sequence>
<dbReference type="EMBL" id="CP075585">
    <property type="protein sequence ID" value="QZA59063.1"/>
    <property type="molecule type" value="Genomic_DNA"/>
</dbReference>
<dbReference type="RefSeq" id="WP_194844838.1">
    <property type="nucleotide sequence ID" value="NZ_CP075585.1"/>
</dbReference>
<protein>
    <submittedName>
        <fullName evidence="1">Uncharacterized protein</fullName>
    </submittedName>
</protein>
<evidence type="ECO:0000313" key="2">
    <source>
        <dbReference type="Proteomes" id="UP000822862"/>
    </source>
</evidence>
<evidence type="ECO:0000313" key="1">
    <source>
        <dbReference type="EMBL" id="QZA59063.1"/>
    </source>
</evidence>
<dbReference type="Proteomes" id="UP000822862">
    <property type="component" value="Chromosome"/>
</dbReference>
<proteinExistence type="predicted"/>
<gene>
    <name evidence="1" type="ORF">RHAB15C_0000947</name>
</gene>
<reference evidence="1 2" key="1">
    <citation type="submission" date="2021-05" db="EMBL/GenBank/DDBJ databases">
        <title>Ecology and evolution of chlamydial symbionts of arthropods.</title>
        <authorList>
            <person name="Halter T."/>
            <person name="Sixt B.S."/>
            <person name="Toenshoff E.R."/>
            <person name="Koestlbacher S."/>
            <person name="Schulz F."/>
            <person name="Kostanjsek R."/>
            <person name="Collingro A."/>
            <person name="Hendrickx F."/>
            <person name="Horn M."/>
        </authorList>
    </citation>
    <scope>NUCLEOTIDE SEQUENCE [LARGE SCALE GENOMIC DNA]</scope>
    <source>
        <strain evidence="1 2">15C</strain>
    </source>
</reference>
<organism evidence="1 2">
    <name type="scientific">Candidatus Rhabdochlamydia porcellionis</name>
    <dbReference type="NCBI Taxonomy" id="225148"/>
    <lineage>
        <taxon>Bacteria</taxon>
        <taxon>Pseudomonadati</taxon>
        <taxon>Chlamydiota</taxon>
        <taxon>Chlamydiia</taxon>
        <taxon>Parachlamydiales</taxon>
        <taxon>Candidatus Rhabdochlamydiaceae</taxon>
        <taxon>Candidatus Rhabdochlamydia</taxon>
    </lineage>
</organism>
<accession>A0ABX8Z2C3</accession>
<keyword evidence="2" id="KW-1185">Reference proteome</keyword>
<name>A0ABX8Z2C3_9BACT</name>